<accession>A0A0V7ZTF3</accession>
<protein>
    <submittedName>
        <fullName evidence="2">Aldo/keto reductase</fullName>
    </submittedName>
</protein>
<dbReference type="Proteomes" id="UP000053372">
    <property type="component" value="Unassembled WGS sequence"/>
</dbReference>
<name>A0A0V7ZTF3_9CYAN</name>
<dbReference type="InterPro" id="IPR036812">
    <property type="entry name" value="NAD(P)_OxRdtase_dom_sf"/>
</dbReference>
<dbReference type="Pfam" id="PF00248">
    <property type="entry name" value="Aldo_ket_red"/>
    <property type="match status" value="1"/>
</dbReference>
<sequence length="325" mass="35922">MLYRNFGRTGFKVSAIGMGTWNIGNQWGNIDDGTALATIRSAFENGVNLFDTAEGYGIPPGLSEIRLGQALTGIRQQVYIVSKIGSWGRREGNPIPKDSPENIRLCAHACLYRLRTDWIDVMLCHEGSIEDPSIYLEGFEMLKEQGHIRAYGISTNDLEVLKKFNVNNTCQVLEIDYSLLNRKPESEILPYCQEHGIAVMIRGPLAKGLLSGKYSTDTVFTDTIRSKWHKKEKAQQKLEKNIAKVENLKTVFPSQQEMVTGALRYVISHPVQPVAIPGAKSPEQAAINAIAGEKLLSVEERENLHKCMENTSASSDSVPVTAAAG</sequence>
<dbReference type="EMBL" id="LMTZ01000084">
    <property type="protein sequence ID" value="KST67925.1"/>
    <property type="molecule type" value="Genomic_DNA"/>
</dbReference>
<dbReference type="OrthoDB" id="9773828at2"/>
<proteinExistence type="predicted"/>
<dbReference type="RefSeq" id="WP_058183601.1">
    <property type="nucleotide sequence ID" value="NZ_LMTZ01000084.1"/>
</dbReference>
<dbReference type="SUPFAM" id="SSF51430">
    <property type="entry name" value="NAD(P)-linked oxidoreductase"/>
    <property type="match status" value="1"/>
</dbReference>
<feature type="domain" description="NADP-dependent oxidoreductase" evidence="1">
    <location>
        <begin position="15"/>
        <end position="307"/>
    </location>
</feature>
<dbReference type="CDD" id="cd19086">
    <property type="entry name" value="AKR_AKR11C1"/>
    <property type="match status" value="1"/>
</dbReference>
<reference evidence="2 3" key="1">
    <citation type="journal article" date="2015" name="Genome Announc.">
        <title>Draft Genome of the Euendolithic (true boring) Cyanobacterium Mastigocoleus testarum strain BC008.</title>
        <authorList>
            <person name="Guida B.S."/>
            <person name="Garcia-Pichel F."/>
        </authorList>
    </citation>
    <scope>NUCLEOTIDE SEQUENCE [LARGE SCALE GENOMIC DNA]</scope>
    <source>
        <strain evidence="2 3">BC008</strain>
    </source>
</reference>
<dbReference type="PANTHER" id="PTHR43312:SF1">
    <property type="entry name" value="NADP-DEPENDENT OXIDOREDUCTASE DOMAIN-CONTAINING PROTEIN"/>
    <property type="match status" value="1"/>
</dbReference>
<dbReference type="Gene3D" id="3.20.20.100">
    <property type="entry name" value="NADP-dependent oxidoreductase domain"/>
    <property type="match status" value="1"/>
</dbReference>
<keyword evidence="3" id="KW-1185">Reference proteome</keyword>
<dbReference type="InterPro" id="IPR053135">
    <property type="entry name" value="AKR2_Oxidoreductase"/>
</dbReference>
<evidence type="ECO:0000313" key="3">
    <source>
        <dbReference type="Proteomes" id="UP000053372"/>
    </source>
</evidence>
<evidence type="ECO:0000259" key="1">
    <source>
        <dbReference type="Pfam" id="PF00248"/>
    </source>
</evidence>
<dbReference type="InterPro" id="IPR023210">
    <property type="entry name" value="NADP_OxRdtase_dom"/>
</dbReference>
<comment type="caution">
    <text evidence="2">The sequence shown here is derived from an EMBL/GenBank/DDBJ whole genome shotgun (WGS) entry which is preliminary data.</text>
</comment>
<organism evidence="2 3">
    <name type="scientific">Mastigocoleus testarum BC008</name>
    <dbReference type="NCBI Taxonomy" id="371196"/>
    <lineage>
        <taxon>Bacteria</taxon>
        <taxon>Bacillati</taxon>
        <taxon>Cyanobacteriota</taxon>
        <taxon>Cyanophyceae</taxon>
        <taxon>Nostocales</taxon>
        <taxon>Hapalosiphonaceae</taxon>
        <taxon>Mastigocoleus</taxon>
    </lineage>
</organism>
<evidence type="ECO:0000313" key="2">
    <source>
        <dbReference type="EMBL" id="KST67925.1"/>
    </source>
</evidence>
<dbReference type="AlphaFoldDB" id="A0A0V7ZTF3"/>
<gene>
    <name evidence="2" type="ORF">BC008_31580</name>
</gene>
<dbReference type="PANTHER" id="PTHR43312">
    <property type="entry name" value="D-THREO-ALDOSE 1-DEHYDROGENASE"/>
    <property type="match status" value="1"/>
</dbReference>